<dbReference type="InterPro" id="IPR036071">
    <property type="entry name" value="AMMECR1_dom_sf"/>
</dbReference>
<accession>A0A645BBR9</accession>
<comment type="caution">
    <text evidence="2">The sequence shown here is derived from an EMBL/GenBank/DDBJ whole genome shotgun (WGS) entry which is preliminary data.</text>
</comment>
<sequence>MTLSKHGRSAVFLPQVAPEQNWDLPTTLTHLAMKAGLGPDDWREGAQFTVFEAVVCHEK</sequence>
<protein>
    <recommendedName>
        <fullName evidence="1">AMMECR1 domain-containing protein</fullName>
    </recommendedName>
</protein>
<dbReference type="Pfam" id="PF01871">
    <property type="entry name" value="AMMECR1"/>
    <property type="match status" value="1"/>
</dbReference>
<dbReference type="InterPro" id="IPR002733">
    <property type="entry name" value="AMMECR1_domain"/>
</dbReference>
<evidence type="ECO:0000259" key="1">
    <source>
        <dbReference type="PROSITE" id="PS51112"/>
    </source>
</evidence>
<dbReference type="PROSITE" id="PS51112">
    <property type="entry name" value="AMMECR1"/>
    <property type="match status" value="1"/>
</dbReference>
<proteinExistence type="predicted"/>
<reference evidence="2" key="1">
    <citation type="submission" date="2019-08" db="EMBL/GenBank/DDBJ databases">
        <authorList>
            <person name="Kucharzyk K."/>
            <person name="Murdoch R.W."/>
            <person name="Higgins S."/>
            <person name="Loffler F."/>
        </authorList>
    </citation>
    <scope>NUCLEOTIDE SEQUENCE</scope>
</reference>
<feature type="domain" description="AMMECR1" evidence="1">
    <location>
        <begin position="1"/>
        <end position="59"/>
    </location>
</feature>
<evidence type="ECO:0000313" key="2">
    <source>
        <dbReference type="EMBL" id="MPM62885.1"/>
    </source>
</evidence>
<organism evidence="2">
    <name type="scientific">bioreactor metagenome</name>
    <dbReference type="NCBI Taxonomy" id="1076179"/>
    <lineage>
        <taxon>unclassified sequences</taxon>
        <taxon>metagenomes</taxon>
        <taxon>ecological metagenomes</taxon>
    </lineage>
</organism>
<dbReference type="SUPFAM" id="SSF143447">
    <property type="entry name" value="AMMECR1-like"/>
    <property type="match status" value="1"/>
</dbReference>
<dbReference type="Gene3D" id="3.30.1490.150">
    <property type="entry name" value="Hypothetical protein ph0010, domain 2"/>
    <property type="match status" value="1"/>
</dbReference>
<name>A0A645BBR9_9ZZZZ</name>
<dbReference type="AlphaFoldDB" id="A0A645BBR9"/>
<dbReference type="EMBL" id="VSSQ01019099">
    <property type="protein sequence ID" value="MPM62885.1"/>
    <property type="molecule type" value="Genomic_DNA"/>
</dbReference>
<gene>
    <name evidence="2" type="ORF">SDC9_109763</name>
</gene>